<organism evidence="11 12">
    <name type="scientific">Eubacterium maltosivorans</name>
    <dbReference type="NCBI Taxonomy" id="2041044"/>
    <lineage>
        <taxon>Bacteria</taxon>
        <taxon>Bacillati</taxon>
        <taxon>Bacillota</taxon>
        <taxon>Clostridia</taxon>
        <taxon>Eubacteriales</taxon>
        <taxon>Eubacteriaceae</taxon>
        <taxon>Eubacterium</taxon>
    </lineage>
</organism>
<dbReference type="AlphaFoldDB" id="A0A4P9CEQ5"/>
<dbReference type="InterPro" id="IPR027417">
    <property type="entry name" value="P-loop_NTPase"/>
</dbReference>
<reference evidence="11 12" key="1">
    <citation type="submission" date="2018-05" db="EMBL/GenBank/DDBJ databases">
        <title>Genome comparison of Eubacterium sp.</title>
        <authorList>
            <person name="Feng Y."/>
            <person name="Sanchez-Andrea I."/>
            <person name="Stams A.J.M."/>
            <person name="De Vos W.M."/>
        </authorList>
    </citation>
    <scope>NUCLEOTIDE SEQUENCE [LARGE SCALE GENOMIC DNA]</scope>
    <source>
        <strain evidence="11 12">YI</strain>
    </source>
</reference>
<keyword evidence="9" id="KW-0472">Membrane</keyword>
<gene>
    <name evidence="11" type="ORF">CPZ25_019565</name>
</gene>
<evidence type="ECO:0000313" key="11">
    <source>
        <dbReference type="EMBL" id="QCT73421.1"/>
    </source>
</evidence>
<evidence type="ECO:0000256" key="8">
    <source>
        <dbReference type="ARBA" id="ARBA00023065"/>
    </source>
</evidence>
<dbReference type="Pfam" id="PF13476">
    <property type="entry name" value="AAA_23"/>
    <property type="match status" value="1"/>
</dbReference>
<keyword evidence="8" id="KW-0406">Ion transport</keyword>
<dbReference type="InterPro" id="IPR003439">
    <property type="entry name" value="ABC_transporter-like_ATP-bd"/>
</dbReference>
<evidence type="ECO:0000256" key="3">
    <source>
        <dbReference type="ARBA" id="ARBA00022475"/>
    </source>
</evidence>
<dbReference type="SMART" id="SM00382">
    <property type="entry name" value="AAA"/>
    <property type="match status" value="1"/>
</dbReference>
<evidence type="ECO:0000256" key="2">
    <source>
        <dbReference type="ARBA" id="ARBA00022448"/>
    </source>
</evidence>
<evidence type="ECO:0000313" key="12">
    <source>
        <dbReference type="Proteomes" id="UP000218387"/>
    </source>
</evidence>
<keyword evidence="3" id="KW-1003">Cell membrane</keyword>
<evidence type="ECO:0000256" key="4">
    <source>
        <dbReference type="ARBA" id="ARBA00022496"/>
    </source>
</evidence>
<dbReference type="CDD" id="cd00267">
    <property type="entry name" value="ABC_ATPase"/>
    <property type="match status" value="1"/>
</dbReference>
<keyword evidence="7" id="KW-0408">Iron</keyword>
<dbReference type="Proteomes" id="UP000218387">
    <property type="component" value="Chromosome"/>
</dbReference>
<dbReference type="PANTHER" id="PTHR42771">
    <property type="entry name" value="IRON(3+)-HYDROXAMATE IMPORT ATP-BINDING PROTEIN FHUC"/>
    <property type="match status" value="1"/>
</dbReference>
<dbReference type="Pfam" id="PF13304">
    <property type="entry name" value="AAA_21"/>
    <property type="match status" value="1"/>
</dbReference>
<dbReference type="GO" id="GO:0006826">
    <property type="term" value="P:iron ion transport"/>
    <property type="evidence" value="ECO:0007669"/>
    <property type="project" value="UniProtKB-KW"/>
</dbReference>
<keyword evidence="5" id="KW-0547">Nucleotide-binding</keyword>
<dbReference type="GO" id="GO:0016887">
    <property type="term" value="F:ATP hydrolysis activity"/>
    <property type="evidence" value="ECO:0007669"/>
    <property type="project" value="InterPro"/>
</dbReference>
<sequence length="248" mass="27882">MFSTLYLSSFSIDRNDPAYTQSYLSDLPVIQQLEPFFFEKNVTFFCGENGTGKSTLLEALAVRYGFNPEGGSKNFDFHSHDTHSVLYQFINLTKGLALPKDNFFLRAESFYNVAAEIDRMENEPGGTGLYKSYGGRSLHAQSHGESFLALVQSRFRGKGLYILDEPEAALSASRQMTLLSLIHNLARDGSQFIVATHSPILLACPNADIYVLSPDGRLSLTSYRDTEPYCLTKMFLDDPERLLHYLLD</sequence>
<dbReference type="GO" id="GO:0005886">
    <property type="term" value="C:plasma membrane"/>
    <property type="evidence" value="ECO:0007669"/>
    <property type="project" value="UniProtKB-SubCell"/>
</dbReference>
<dbReference type="InterPro" id="IPR038729">
    <property type="entry name" value="Rad50/SbcC_AAA"/>
</dbReference>
<dbReference type="InterPro" id="IPR003593">
    <property type="entry name" value="AAA+_ATPase"/>
</dbReference>
<dbReference type="GO" id="GO:0006302">
    <property type="term" value="P:double-strand break repair"/>
    <property type="evidence" value="ECO:0007669"/>
    <property type="project" value="InterPro"/>
</dbReference>
<feature type="domain" description="ABC transporter" evidence="10">
    <location>
        <begin position="12"/>
        <end position="239"/>
    </location>
</feature>
<keyword evidence="6 11" id="KW-0067">ATP-binding</keyword>
<accession>A0A4P9CEQ5</accession>
<evidence type="ECO:0000256" key="7">
    <source>
        <dbReference type="ARBA" id="ARBA00023004"/>
    </source>
</evidence>
<dbReference type="InterPro" id="IPR051535">
    <property type="entry name" value="Siderophore_ABC-ATPase"/>
</dbReference>
<keyword evidence="12" id="KW-1185">Reference proteome</keyword>
<comment type="subcellular location">
    <subcellularLocation>
        <location evidence="1">Cell membrane</location>
        <topology evidence="1">Peripheral membrane protein</topology>
    </subcellularLocation>
</comment>
<dbReference type="Gene3D" id="3.40.50.300">
    <property type="entry name" value="P-loop containing nucleotide triphosphate hydrolases"/>
    <property type="match status" value="2"/>
</dbReference>
<evidence type="ECO:0000256" key="9">
    <source>
        <dbReference type="ARBA" id="ARBA00023136"/>
    </source>
</evidence>
<evidence type="ECO:0000256" key="1">
    <source>
        <dbReference type="ARBA" id="ARBA00004202"/>
    </source>
</evidence>
<evidence type="ECO:0000259" key="10">
    <source>
        <dbReference type="PROSITE" id="PS50893"/>
    </source>
</evidence>
<dbReference type="RefSeq" id="WP_096920619.1">
    <property type="nucleotide sequence ID" value="NZ_CP029487.1"/>
</dbReference>
<keyword evidence="4" id="KW-0410">Iron transport</keyword>
<dbReference type="InterPro" id="IPR003959">
    <property type="entry name" value="ATPase_AAA_core"/>
</dbReference>
<proteinExistence type="predicted"/>
<dbReference type="EMBL" id="CP029487">
    <property type="protein sequence ID" value="QCT73421.1"/>
    <property type="molecule type" value="Genomic_DNA"/>
</dbReference>
<name>A0A4P9CEQ5_EUBML</name>
<protein>
    <submittedName>
        <fullName evidence="11">ABC transporter ATP-binding protein</fullName>
    </submittedName>
</protein>
<keyword evidence="2" id="KW-0813">Transport</keyword>
<dbReference type="SUPFAM" id="SSF52540">
    <property type="entry name" value="P-loop containing nucleoside triphosphate hydrolases"/>
    <property type="match status" value="1"/>
</dbReference>
<dbReference type="PANTHER" id="PTHR42771:SF2">
    <property type="entry name" value="IRON(3+)-HYDROXAMATE IMPORT ATP-BINDING PROTEIN FHUC"/>
    <property type="match status" value="1"/>
</dbReference>
<dbReference type="KEGG" id="emt:CPZ25_019565"/>
<dbReference type="GO" id="GO:0005524">
    <property type="term" value="F:ATP binding"/>
    <property type="evidence" value="ECO:0007669"/>
    <property type="project" value="UniProtKB-KW"/>
</dbReference>
<evidence type="ECO:0000256" key="5">
    <source>
        <dbReference type="ARBA" id="ARBA00022741"/>
    </source>
</evidence>
<dbReference type="PROSITE" id="PS50893">
    <property type="entry name" value="ABC_TRANSPORTER_2"/>
    <property type="match status" value="1"/>
</dbReference>
<evidence type="ECO:0000256" key="6">
    <source>
        <dbReference type="ARBA" id="ARBA00022840"/>
    </source>
</evidence>